<dbReference type="PANTHER" id="PTHR37530:SF1">
    <property type="entry name" value="OUTER MEMBRANE PROTEIN SLP"/>
    <property type="match status" value="1"/>
</dbReference>
<evidence type="ECO:0000313" key="3">
    <source>
        <dbReference type="Proteomes" id="UP000680116"/>
    </source>
</evidence>
<dbReference type="Pfam" id="PF03843">
    <property type="entry name" value="Slp"/>
    <property type="match status" value="1"/>
</dbReference>
<dbReference type="InterPro" id="IPR004658">
    <property type="entry name" value="OMP_Slp"/>
</dbReference>
<protein>
    <submittedName>
        <fullName evidence="2">Outer membrane protein Slp</fullName>
    </submittedName>
</protein>
<feature type="chain" id="PRO_5045588583" evidence="1">
    <location>
        <begin position="29"/>
        <end position="170"/>
    </location>
</feature>
<sequence>MNSLIRPTSNPLRLAMLALAAALLAACASQPKPLQGEFAQISPRDAIGTDRTGAAVRWGGRIVDVEPQPNRTCFEMISTRLNAYGRPYWATDDVGGRFIACREGFYDPALFEKNREVTFTGRIDGYENRRIGEYDYRFPRVAADVVYLWPVRERVDVVTRPAPWPWWGWW</sequence>
<feature type="signal peptide" evidence="1">
    <location>
        <begin position="1"/>
        <end position="28"/>
    </location>
</feature>
<dbReference type="Proteomes" id="UP000680116">
    <property type="component" value="Chromosome"/>
</dbReference>
<evidence type="ECO:0000313" key="2">
    <source>
        <dbReference type="EMBL" id="CAG4971401.1"/>
    </source>
</evidence>
<gene>
    <name evidence="2" type="primary">slp</name>
    <name evidence="2" type="ORF">LYB30171_00964</name>
</gene>
<name>A0ABN7QXM6_9GAMM</name>
<dbReference type="EMBL" id="OU015430">
    <property type="protein sequence ID" value="CAG4971401.1"/>
    <property type="molecule type" value="Genomic_DNA"/>
</dbReference>
<keyword evidence="3" id="KW-1185">Reference proteome</keyword>
<dbReference type="PIRSF" id="PIRSF004982">
    <property type="entry name" value="SlP"/>
    <property type="match status" value="1"/>
</dbReference>
<organism evidence="2 3">
    <name type="scientific">Novilysobacter luteus</name>
    <dbReference type="NCBI Taxonomy" id="2822368"/>
    <lineage>
        <taxon>Bacteria</taxon>
        <taxon>Pseudomonadati</taxon>
        <taxon>Pseudomonadota</taxon>
        <taxon>Gammaproteobacteria</taxon>
        <taxon>Lysobacterales</taxon>
        <taxon>Lysobacteraceae</taxon>
        <taxon>Novilysobacter</taxon>
    </lineage>
</organism>
<accession>A0ABN7QXM6</accession>
<evidence type="ECO:0000256" key="1">
    <source>
        <dbReference type="SAM" id="SignalP"/>
    </source>
</evidence>
<dbReference type="RefSeq" id="WP_251370663.1">
    <property type="nucleotide sequence ID" value="NZ_OU015430.1"/>
</dbReference>
<reference evidence="2 3" key="1">
    <citation type="submission" date="2021-04" db="EMBL/GenBank/DDBJ databases">
        <authorList>
            <person name="Rodrigo-Torres L."/>
            <person name="Arahal R. D."/>
            <person name="Lucena T."/>
        </authorList>
    </citation>
    <scope>NUCLEOTIDE SEQUENCE [LARGE SCALE GENOMIC DNA]</scope>
    <source>
        <strain evidence="2 3">CECT 30171</strain>
    </source>
</reference>
<dbReference type="PANTHER" id="PTHR37530">
    <property type="entry name" value="OUTER MEMBRANE PROTEIN SLP"/>
    <property type="match status" value="1"/>
</dbReference>
<proteinExistence type="predicted"/>
<dbReference type="PROSITE" id="PS51257">
    <property type="entry name" value="PROKAR_LIPOPROTEIN"/>
    <property type="match status" value="1"/>
</dbReference>
<keyword evidence="1" id="KW-0732">Signal</keyword>